<name>A0A839FL66_9MICC</name>
<evidence type="ECO:0000313" key="3">
    <source>
        <dbReference type="EMBL" id="MBA8920175.1"/>
    </source>
</evidence>
<evidence type="ECO:0000256" key="1">
    <source>
        <dbReference type="SAM" id="MobiDB-lite"/>
    </source>
</evidence>
<feature type="compositionally biased region" description="Basic and acidic residues" evidence="1">
    <location>
        <begin position="172"/>
        <end position="197"/>
    </location>
</feature>
<reference evidence="3 4" key="1">
    <citation type="submission" date="2020-08" db="EMBL/GenBank/DDBJ databases">
        <title>Sequencing the genomes of 1000 actinobacteria strains.</title>
        <authorList>
            <person name="Klenk H.-P."/>
        </authorList>
    </citation>
    <scope>NUCLEOTIDE SEQUENCE [LARGE SCALE GENOMIC DNA]</scope>
    <source>
        <strain evidence="3 4">DSM 19081</strain>
    </source>
</reference>
<sequence length="761" mass="79676">MSGKKVRVKKLIKEQRRARKRAIRDQERAATLKAKQDAASARAELKAEEQRQRQERQQTREKQNQERTRQQQERKQEQAQERERQQELAQERERQQEQAQERERKQEQAQERERQQEQDRDRPSPSPSPRSGAVRAGAAATSAVAASSTPAQSARTRQTRRERRRRAGRAGNADHSDQRDTGTGPEHDTETGPEHETQPGPGQDAAAGSAGRPRGAARARTAAVVVTAGVLATMAGSVALDGLMDGRSHAATSGVGASAALGAASVTASQAGQSFICPPLPGQPDSLTTDGLVEYRDRDSSASSRFSAVLFATDLSGSFSEASWAQLNEQGRINETTLTEASAADETDSGEAAVAAAPLSQREAVYTSDADLARPPLLEAAATADGSAQAAAALYEYQADAGPVAGLAVGACTAPERSQWFFGPEIAAGSSSLLTLANPFDRSATVEISSVDSDGDRGTSGTRSIVVPGETTRSVNIAGLASSGSDLGVQVRSAGAPVTAQLQSSRASGLTGTGVEFLPGMTAPGTEHLMPGVPIPDGVPVSGEDDDEESTAPPELWIHVPGDQGATVELQVFGEDGQQVIETPGVFTVNGGEIDAVNLRGLEPGVSDIRVRTDVPAYVGVRSETEEGTDFGWAAPAAPLREGSGTLLPELGETELHLFATGASGSIAYRVLDAEGGFGAEQSLDLSVDGAGVISAEDLTAAAPEGSQDGPVVIVFADPQLDGEGSVHAMMSTSTDDGQFSLTPVSPLRGAEEYVPVRLLR</sequence>
<proteinExistence type="predicted"/>
<comment type="caution">
    <text evidence="3">The sequence shown here is derived from an EMBL/GenBank/DDBJ whole genome shotgun (WGS) entry which is preliminary data.</text>
</comment>
<feature type="compositionally biased region" description="Low complexity" evidence="1">
    <location>
        <begin position="129"/>
        <end position="156"/>
    </location>
</feature>
<keyword evidence="2" id="KW-1133">Transmembrane helix</keyword>
<protein>
    <submittedName>
        <fullName evidence="3">Outer membrane biosynthesis protein TonB</fullName>
    </submittedName>
</protein>
<dbReference type="EMBL" id="JACJIH010000001">
    <property type="protein sequence ID" value="MBA8920175.1"/>
    <property type="molecule type" value="Genomic_DNA"/>
</dbReference>
<evidence type="ECO:0000256" key="2">
    <source>
        <dbReference type="SAM" id="Phobius"/>
    </source>
</evidence>
<gene>
    <name evidence="3" type="ORF">HNR24_000108</name>
</gene>
<feature type="region of interest" description="Disordered" evidence="1">
    <location>
        <begin position="1"/>
        <end position="215"/>
    </location>
</feature>
<feature type="compositionally biased region" description="Basic and acidic residues" evidence="1">
    <location>
        <begin position="23"/>
        <end position="36"/>
    </location>
</feature>
<dbReference type="Proteomes" id="UP000546252">
    <property type="component" value="Unassembled WGS sequence"/>
</dbReference>
<feature type="transmembrane region" description="Helical" evidence="2">
    <location>
        <begin position="222"/>
        <end position="240"/>
    </location>
</feature>
<dbReference type="Pfam" id="PF18986">
    <property type="entry name" value="DUF5719"/>
    <property type="match status" value="1"/>
</dbReference>
<dbReference type="AlphaFoldDB" id="A0A839FL66"/>
<feature type="compositionally biased region" description="Basic and acidic residues" evidence="1">
    <location>
        <begin position="43"/>
        <end position="123"/>
    </location>
</feature>
<keyword evidence="2" id="KW-0812">Transmembrane</keyword>
<feature type="compositionally biased region" description="Basic residues" evidence="1">
    <location>
        <begin position="1"/>
        <end position="22"/>
    </location>
</feature>
<feature type="compositionally biased region" description="Basic residues" evidence="1">
    <location>
        <begin position="157"/>
        <end position="168"/>
    </location>
</feature>
<evidence type="ECO:0000313" key="4">
    <source>
        <dbReference type="Proteomes" id="UP000546252"/>
    </source>
</evidence>
<dbReference type="InterPro" id="IPR043777">
    <property type="entry name" value="DUF5719"/>
</dbReference>
<organism evidence="3 4">
    <name type="scientific">Nesterenkonia jeotgali</name>
    <dbReference type="NCBI Taxonomy" id="317018"/>
    <lineage>
        <taxon>Bacteria</taxon>
        <taxon>Bacillati</taxon>
        <taxon>Actinomycetota</taxon>
        <taxon>Actinomycetes</taxon>
        <taxon>Micrococcales</taxon>
        <taxon>Micrococcaceae</taxon>
        <taxon>Nesterenkonia</taxon>
    </lineage>
</organism>
<accession>A0A839FL66</accession>
<feature type="compositionally biased region" description="Low complexity" evidence="1">
    <location>
        <begin position="205"/>
        <end position="215"/>
    </location>
</feature>
<dbReference type="RefSeq" id="WP_182494681.1">
    <property type="nucleotide sequence ID" value="NZ_BAAAKT010000001.1"/>
</dbReference>
<keyword evidence="2" id="KW-0472">Membrane</keyword>